<keyword evidence="2" id="KW-1185">Reference proteome</keyword>
<accession>A0A098G607</accession>
<dbReference type="KEGG" id="lfa:LFA_2516"/>
<dbReference type="EMBL" id="LN614827">
    <property type="protein sequence ID" value="CEG57887.1"/>
    <property type="molecule type" value="Genomic_DNA"/>
</dbReference>
<dbReference type="AlphaFoldDB" id="A0A098G607"/>
<dbReference type="RefSeq" id="WP_045096303.1">
    <property type="nucleotide sequence ID" value="NZ_LN614827.1"/>
</dbReference>
<dbReference type="InterPro" id="IPR036567">
    <property type="entry name" value="RHF-like"/>
</dbReference>
<proteinExistence type="predicted"/>
<gene>
    <name evidence="1" type="ORF">LFA_2516</name>
</gene>
<dbReference type="OrthoDB" id="9782252at2"/>
<dbReference type="STRING" id="1212491.LFA_2516"/>
<evidence type="ECO:0008006" key="3">
    <source>
        <dbReference type="Google" id="ProtNLM"/>
    </source>
</evidence>
<dbReference type="Pfam" id="PF02482">
    <property type="entry name" value="Ribosomal_S30AE"/>
    <property type="match status" value="1"/>
</dbReference>
<evidence type="ECO:0000313" key="1">
    <source>
        <dbReference type="EMBL" id="CEG57887.1"/>
    </source>
</evidence>
<dbReference type="Gene3D" id="3.30.160.100">
    <property type="entry name" value="Ribosome hibernation promotion factor-like"/>
    <property type="match status" value="1"/>
</dbReference>
<dbReference type="Proteomes" id="UP000032430">
    <property type="component" value="Chromosome I"/>
</dbReference>
<organism evidence="1 2">
    <name type="scientific">Legionella fallonii LLAP-10</name>
    <dbReference type="NCBI Taxonomy" id="1212491"/>
    <lineage>
        <taxon>Bacteria</taxon>
        <taxon>Pseudomonadati</taxon>
        <taxon>Pseudomonadota</taxon>
        <taxon>Gammaproteobacteria</taxon>
        <taxon>Legionellales</taxon>
        <taxon>Legionellaceae</taxon>
        <taxon>Legionella</taxon>
    </lineage>
</organism>
<reference evidence="2" key="1">
    <citation type="submission" date="2014-09" db="EMBL/GenBank/DDBJ databases">
        <authorList>
            <person name="Gomez-Valero L."/>
        </authorList>
    </citation>
    <scope>NUCLEOTIDE SEQUENCE [LARGE SCALE GENOMIC DNA]</scope>
    <source>
        <strain evidence="2">ATCC700992</strain>
    </source>
</reference>
<name>A0A098G607_9GAMM</name>
<dbReference type="CDD" id="cd00552">
    <property type="entry name" value="RaiA"/>
    <property type="match status" value="1"/>
</dbReference>
<protein>
    <recommendedName>
        <fullName evidence="3">Sigma 54 modulation protein YhbH</fullName>
    </recommendedName>
</protein>
<dbReference type="InterPro" id="IPR003489">
    <property type="entry name" value="RHF/RaiA"/>
</dbReference>
<evidence type="ECO:0000313" key="2">
    <source>
        <dbReference type="Proteomes" id="UP000032430"/>
    </source>
</evidence>
<dbReference type="HOGENOM" id="CLU_127074_0_0_6"/>
<sequence length="185" mass="21075">MHNSVHFPIHVVFLNFEHSQALEDKARKHAEKLGTYCAQIMRCDISIEMHRNHNQGNIYHIRIDLTVPNAELVVNRDPADNHAHENAYVAMRDAFNAIKRQLKCHVDKQRGSVKHHKTPPEGLIREIAPIADYGIIETIDGRRLRFNSKSVIDYDFNKLTVGGRVRFVEATKSSDGPAASTVYII</sequence>
<dbReference type="SUPFAM" id="SSF69754">
    <property type="entry name" value="Ribosome binding protein Y (YfiA homologue)"/>
    <property type="match status" value="1"/>
</dbReference>